<keyword evidence="9 17" id="KW-0067">ATP-binding</keyword>
<dbReference type="Gene3D" id="1.10.287.3610">
    <property type="match status" value="1"/>
</dbReference>
<evidence type="ECO:0000256" key="6">
    <source>
        <dbReference type="ARBA" id="ARBA00022692"/>
    </source>
</evidence>
<dbReference type="Proteomes" id="UP000176498">
    <property type="component" value="Unassembled WGS sequence"/>
</dbReference>
<keyword evidence="7 17" id="KW-0547">Nucleotide-binding</keyword>
<feature type="binding site" evidence="17">
    <location>
        <position position="34"/>
    </location>
    <ligand>
        <name>ATP</name>
        <dbReference type="ChEBI" id="CHEBI:30616"/>
    </ligand>
</feature>
<comment type="similarity">
    <text evidence="2">Belongs to the bacterial diacylglycerol kinase family.</text>
</comment>
<dbReference type="PANTHER" id="PTHR34299">
    <property type="entry name" value="DIACYLGLYCEROL KINASE"/>
    <property type="match status" value="1"/>
</dbReference>
<feature type="binding site" evidence="18">
    <location>
        <position position="82"/>
    </location>
    <ligand>
        <name>a divalent metal cation</name>
        <dbReference type="ChEBI" id="CHEBI:60240"/>
    </ligand>
</feature>
<keyword evidence="8" id="KW-0418">Kinase</keyword>
<dbReference type="CDD" id="cd14265">
    <property type="entry name" value="UDPK_IM_like"/>
    <property type="match status" value="1"/>
</dbReference>
<evidence type="ECO:0000256" key="11">
    <source>
        <dbReference type="ARBA" id="ARBA00023098"/>
    </source>
</evidence>
<keyword evidence="14" id="KW-1208">Phospholipid metabolism</keyword>
<comment type="caution">
    <text evidence="20">The sequence shown here is derived from an EMBL/GenBank/DDBJ whole genome shotgun (WGS) entry which is preliminary data.</text>
</comment>
<dbReference type="InterPro" id="IPR033717">
    <property type="entry name" value="UDPK"/>
</dbReference>
<dbReference type="GO" id="GO:0008654">
    <property type="term" value="P:phospholipid biosynthetic process"/>
    <property type="evidence" value="ECO:0007669"/>
    <property type="project" value="UniProtKB-KW"/>
</dbReference>
<evidence type="ECO:0000256" key="7">
    <source>
        <dbReference type="ARBA" id="ARBA00022741"/>
    </source>
</evidence>
<evidence type="ECO:0000256" key="2">
    <source>
        <dbReference type="ARBA" id="ARBA00005967"/>
    </source>
</evidence>
<feature type="transmembrane region" description="Helical" evidence="19">
    <location>
        <begin position="61"/>
        <end position="81"/>
    </location>
</feature>
<feature type="binding site" evidence="18">
    <location>
        <position position="34"/>
    </location>
    <ligand>
        <name>a divalent metal cation</name>
        <dbReference type="ChEBI" id="CHEBI:60240"/>
    </ligand>
</feature>
<keyword evidence="18" id="KW-0460">Magnesium</keyword>
<dbReference type="InterPro" id="IPR000829">
    <property type="entry name" value="DAGK"/>
</dbReference>
<sequence length="132" mass="15241">MAKKDIIKYMIKLKKFFKSFKFALVGLNKVFWEEQNFRIDLFITVMVLALAGWLQVEVWEFLILVIIIALVLILEILNSILERFVDLLKPSLHAYARDIKDMTAAAVFIAALAAAITGILILLPYLINKFFY</sequence>
<dbReference type="EMBL" id="MHHZ01000001">
    <property type="protein sequence ID" value="OGY42623.1"/>
    <property type="molecule type" value="Genomic_DNA"/>
</dbReference>
<evidence type="ECO:0000256" key="14">
    <source>
        <dbReference type="ARBA" id="ARBA00023264"/>
    </source>
</evidence>
<evidence type="ECO:0000256" key="18">
    <source>
        <dbReference type="PIRSR" id="PIRSR600829-4"/>
    </source>
</evidence>
<evidence type="ECO:0000256" key="17">
    <source>
        <dbReference type="PIRSR" id="PIRSR600829-3"/>
    </source>
</evidence>
<evidence type="ECO:0000256" key="3">
    <source>
        <dbReference type="ARBA" id="ARBA00022475"/>
    </source>
</evidence>
<dbReference type="GO" id="GO:0005886">
    <property type="term" value="C:plasma membrane"/>
    <property type="evidence" value="ECO:0007669"/>
    <property type="project" value="UniProtKB-SubCell"/>
</dbReference>
<evidence type="ECO:0000256" key="4">
    <source>
        <dbReference type="ARBA" id="ARBA00022516"/>
    </source>
</evidence>
<keyword evidence="10 19" id="KW-1133">Transmembrane helix</keyword>
<dbReference type="AlphaFoldDB" id="A0A1G1XRC4"/>
<feature type="active site" description="Proton acceptor" evidence="15">
    <location>
        <position position="75"/>
    </location>
</feature>
<feature type="binding site" evidence="17">
    <location>
        <begin position="100"/>
        <end position="101"/>
    </location>
    <ligand>
        <name>ATP</name>
        <dbReference type="ChEBI" id="CHEBI:30616"/>
    </ligand>
</feature>
<feature type="binding site" evidence="17">
    <location>
        <position position="82"/>
    </location>
    <ligand>
        <name>ATP</name>
        <dbReference type="ChEBI" id="CHEBI:30616"/>
    </ligand>
</feature>
<keyword evidence="12 19" id="KW-0472">Membrane</keyword>
<keyword evidence="3" id="KW-1003">Cell membrane</keyword>
<comment type="subcellular location">
    <subcellularLocation>
        <location evidence="1">Cell membrane</location>
        <topology evidence="1">Multi-pass membrane protein</topology>
    </subcellularLocation>
</comment>
<feature type="binding site" evidence="16">
    <location>
        <position position="75"/>
    </location>
    <ligand>
        <name>substrate</name>
    </ligand>
</feature>
<feature type="binding site" evidence="16">
    <location>
        <begin position="53"/>
        <end position="56"/>
    </location>
    <ligand>
        <name>substrate</name>
    </ligand>
</feature>
<evidence type="ECO:0000256" key="19">
    <source>
        <dbReference type="SAM" id="Phobius"/>
    </source>
</evidence>
<dbReference type="Pfam" id="PF01219">
    <property type="entry name" value="DAGK_prokar"/>
    <property type="match status" value="1"/>
</dbReference>
<proteinExistence type="inferred from homology"/>
<accession>A0A1G1XRC4</accession>
<feature type="transmembrane region" description="Helical" evidence="19">
    <location>
        <begin position="102"/>
        <end position="127"/>
    </location>
</feature>
<evidence type="ECO:0000256" key="12">
    <source>
        <dbReference type="ARBA" id="ARBA00023136"/>
    </source>
</evidence>
<evidence type="ECO:0000256" key="10">
    <source>
        <dbReference type="ARBA" id="ARBA00022989"/>
    </source>
</evidence>
<keyword evidence="11" id="KW-0443">Lipid metabolism</keyword>
<keyword evidence="6 19" id="KW-0812">Transmembrane</keyword>
<comment type="cofactor">
    <cofactor evidence="18">
        <name>Mg(2+)</name>
        <dbReference type="ChEBI" id="CHEBI:18420"/>
    </cofactor>
    <text evidence="18">Mn(2+), Zn(2+), Cd(2+) and Co(2+) support activity to lesser extents.</text>
</comment>
<evidence type="ECO:0000256" key="1">
    <source>
        <dbReference type="ARBA" id="ARBA00004651"/>
    </source>
</evidence>
<dbReference type="GO" id="GO:0005524">
    <property type="term" value="F:ATP binding"/>
    <property type="evidence" value="ECO:0007669"/>
    <property type="project" value="UniProtKB-KW"/>
</dbReference>
<dbReference type="GO" id="GO:0016301">
    <property type="term" value="F:kinase activity"/>
    <property type="evidence" value="ECO:0007669"/>
    <property type="project" value="UniProtKB-KW"/>
</dbReference>
<gene>
    <name evidence="20" type="ORF">A2Y82_02935</name>
</gene>
<evidence type="ECO:0000256" key="9">
    <source>
        <dbReference type="ARBA" id="ARBA00022840"/>
    </source>
</evidence>
<dbReference type="PANTHER" id="PTHR34299:SF1">
    <property type="entry name" value="DIACYLGLYCEROL KINASE"/>
    <property type="match status" value="1"/>
</dbReference>
<keyword evidence="5" id="KW-0808">Transferase</keyword>
<name>A0A1G1XRC4_9BACT</name>
<evidence type="ECO:0000313" key="21">
    <source>
        <dbReference type="Proteomes" id="UP000176498"/>
    </source>
</evidence>
<feature type="transmembrane region" description="Helical" evidence="19">
    <location>
        <begin position="37"/>
        <end position="55"/>
    </location>
</feature>
<evidence type="ECO:0000313" key="20">
    <source>
        <dbReference type="EMBL" id="OGY42623.1"/>
    </source>
</evidence>
<protein>
    <recommendedName>
        <fullName evidence="22">Diacylglycerol kinase</fullName>
    </recommendedName>
</protein>
<keyword evidence="18" id="KW-0479">Metal-binding</keyword>
<reference evidence="20 21" key="1">
    <citation type="journal article" date="2016" name="Nat. Commun.">
        <title>Thousands of microbial genomes shed light on interconnected biogeochemical processes in an aquifer system.</title>
        <authorList>
            <person name="Anantharaman K."/>
            <person name="Brown C.T."/>
            <person name="Hug L.A."/>
            <person name="Sharon I."/>
            <person name="Castelle C.J."/>
            <person name="Probst A.J."/>
            <person name="Thomas B.C."/>
            <person name="Singh A."/>
            <person name="Wilkins M.J."/>
            <person name="Karaoz U."/>
            <person name="Brodie E.L."/>
            <person name="Williams K.H."/>
            <person name="Hubbard S.S."/>
            <person name="Banfield J.F."/>
        </authorList>
    </citation>
    <scope>NUCLEOTIDE SEQUENCE [LARGE SCALE GENOMIC DNA]</scope>
</reference>
<evidence type="ECO:0000256" key="13">
    <source>
        <dbReference type="ARBA" id="ARBA00023209"/>
    </source>
</evidence>
<keyword evidence="4" id="KW-0444">Lipid biosynthesis</keyword>
<dbReference type="InterPro" id="IPR036945">
    <property type="entry name" value="DAGK_sf"/>
</dbReference>
<evidence type="ECO:0000256" key="5">
    <source>
        <dbReference type="ARBA" id="ARBA00022679"/>
    </source>
</evidence>
<evidence type="ECO:0000256" key="8">
    <source>
        <dbReference type="ARBA" id="ARBA00022777"/>
    </source>
</evidence>
<evidence type="ECO:0000256" key="16">
    <source>
        <dbReference type="PIRSR" id="PIRSR600829-2"/>
    </source>
</evidence>
<dbReference type="GO" id="GO:0046872">
    <property type="term" value="F:metal ion binding"/>
    <property type="evidence" value="ECO:0007669"/>
    <property type="project" value="UniProtKB-KW"/>
</dbReference>
<organism evidence="20 21">
    <name type="scientific">Candidatus Buchananbacteria bacterium RBG_13_36_9</name>
    <dbReference type="NCBI Taxonomy" id="1797530"/>
    <lineage>
        <taxon>Bacteria</taxon>
        <taxon>Candidatus Buchananiibacteriota</taxon>
    </lineage>
</organism>
<keyword evidence="13" id="KW-0594">Phospholipid biosynthesis</keyword>
<evidence type="ECO:0000256" key="15">
    <source>
        <dbReference type="PIRSR" id="PIRSR600829-1"/>
    </source>
</evidence>
<evidence type="ECO:0008006" key="22">
    <source>
        <dbReference type="Google" id="ProtNLM"/>
    </source>
</evidence>